<evidence type="ECO:0000256" key="5">
    <source>
        <dbReference type="ARBA" id="ARBA00023268"/>
    </source>
</evidence>
<dbReference type="OMA" id="VHIDIEL"/>
<sequence length="277" mass="28963">MGSVFVTRGCGPGQSSSHQCRSSKRSNGRGRSASSFGVLCGSCRGAGSARGQCARGINWRDRPANQEDGAYQRTSEARKFAFLFCRGVVTCDAAVTADVWRSLVSTAVSRSFNQITVDGDTSTNDSVIALASGAAGGSVILKVNSKEAQQLQMALDAVCQGLAKSIASDGEGATVLMESAVYGRDPNWGRLACAAGYAGIAFDPNDLKISLGTFLLMEAGQPQSFDRAGASAYLKQKGDCHGTVHIDISIGSGPGHSKAWGCDLSYDYVKINAEYTT</sequence>
<dbReference type="PANTHER" id="PTHR23100">
    <property type="entry name" value="ARGININE BIOSYNTHESIS BIFUNCTIONAL PROTEIN ARGJ"/>
    <property type="match status" value="1"/>
</dbReference>
<dbReference type="GO" id="GO:0006526">
    <property type="term" value="P:L-arginine biosynthetic process"/>
    <property type="evidence" value="ECO:0007669"/>
    <property type="project" value="UniProtKB-KW"/>
</dbReference>
<reference evidence="8 9" key="1">
    <citation type="journal article" date="2018" name="Cell">
        <title>The Chara Genome: Secondary Complexity and Implications for Plant Terrestrialization.</title>
        <authorList>
            <person name="Nishiyama T."/>
            <person name="Sakayama H."/>
            <person name="Vries J.D."/>
            <person name="Buschmann H."/>
            <person name="Saint-Marcoux D."/>
            <person name="Ullrich K.K."/>
            <person name="Haas F.B."/>
            <person name="Vanderstraeten L."/>
            <person name="Becker D."/>
            <person name="Lang D."/>
            <person name="Vosolsobe S."/>
            <person name="Rombauts S."/>
            <person name="Wilhelmsson P.K.I."/>
            <person name="Janitza P."/>
            <person name="Kern R."/>
            <person name="Heyl A."/>
            <person name="Rumpler F."/>
            <person name="Villalobos L.I.A.C."/>
            <person name="Clay J.M."/>
            <person name="Skokan R."/>
            <person name="Toyoda A."/>
            <person name="Suzuki Y."/>
            <person name="Kagoshima H."/>
            <person name="Schijlen E."/>
            <person name="Tajeshwar N."/>
            <person name="Catarino B."/>
            <person name="Hetherington A.J."/>
            <person name="Saltykova A."/>
            <person name="Bonnot C."/>
            <person name="Breuninger H."/>
            <person name="Symeonidi A."/>
            <person name="Radhakrishnan G.V."/>
            <person name="Van Nieuwerburgh F."/>
            <person name="Deforce D."/>
            <person name="Chang C."/>
            <person name="Karol K.G."/>
            <person name="Hedrich R."/>
            <person name="Ulvskov P."/>
            <person name="Glockner G."/>
            <person name="Delwiche C.F."/>
            <person name="Petrasek J."/>
            <person name="Van de Peer Y."/>
            <person name="Friml J."/>
            <person name="Beilby M."/>
            <person name="Dolan L."/>
            <person name="Kohara Y."/>
            <person name="Sugano S."/>
            <person name="Fujiyama A."/>
            <person name="Delaux P.-M."/>
            <person name="Quint M."/>
            <person name="TheiBen G."/>
            <person name="Hagemann M."/>
            <person name="Harholt J."/>
            <person name="Dunand C."/>
            <person name="Zachgo S."/>
            <person name="Langdale J."/>
            <person name="Maumus F."/>
            <person name="Straeten D.V.D."/>
            <person name="Gould S.B."/>
            <person name="Rensing S.A."/>
        </authorList>
    </citation>
    <scope>NUCLEOTIDE SEQUENCE [LARGE SCALE GENOMIC DNA]</scope>
    <source>
        <strain evidence="8 9">S276</strain>
    </source>
</reference>
<feature type="region of interest" description="Disordered" evidence="7">
    <location>
        <begin position="1"/>
        <end position="35"/>
    </location>
</feature>
<gene>
    <name evidence="8" type="ORF">CBR_g37471</name>
</gene>
<proteinExistence type="inferred from homology"/>
<keyword evidence="4" id="KW-0068">Autocatalytic cleavage</keyword>
<dbReference type="SUPFAM" id="SSF56266">
    <property type="entry name" value="DmpA/ArgJ-like"/>
    <property type="match status" value="1"/>
</dbReference>
<dbReference type="InterPro" id="IPR002813">
    <property type="entry name" value="Arg_biosynth_ArgJ"/>
</dbReference>
<keyword evidence="3" id="KW-0808">Transferase</keyword>
<dbReference type="InterPro" id="IPR016117">
    <property type="entry name" value="ArgJ-like_dom_sf"/>
</dbReference>
<dbReference type="EMBL" id="BFEA01000447">
    <property type="protein sequence ID" value="GBG83669.1"/>
    <property type="molecule type" value="Genomic_DNA"/>
</dbReference>
<evidence type="ECO:0000256" key="6">
    <source>
        <dbReference type="ARBA" id="ARBA00023315"/>
    </source>
</evidence>
<keyword evidence="2" id="KW-0055">Arginine biosynthesis</keyword>
<keyword evidence="2" id="KW-0028">Amino-acid biosynthesis</keyword>
<organism evidence="8 9">
    <name type="scientific">Chara braunii</name>
    <name type="common">Braun's stonewort</name>
    <dbReference type="NCBI Taxonomy" id="69332"/>
    <lineage>
        <taxon>Eukaryota</taxon>
        <taxon>Viridiplantae</taxon>
        <taxon>Streptophyta</taxon>
        <taxon>Charophyceae</taxon>
        <taxon>Charales</taxon>
        <taxon>Characeae</taxon>
        <taxon>Chara</taxon>
    </lineage>
</organism>
<name>A0A388LN23_CHABU</name>
<protein>
    <submittedName>
        <fullName evidence="8">Uncharacterized protein</fullName>
    </submittedName>
</protein>
<dbReference type="Gramene" id="GBG83669">
    <property type="protein sequence ID" value="GBG83669"/>
    <property type="gene ID" value="CBR_g37471"/>
</dbReference>
<dbReference type="Proteomes" id="UP000265515">
    <property type="component" value="Unassembled WGS sequence"/>
</dbReference>
<comment type="similarity">
    <text evidence="1">Belongs to the ArgJ family.</text>
</comment>
<dbReference type="GO" id="GO:0006592">
    <property type="term" value="P:ornithine biosynthetic process"/>
    <property type="evidence" value="ECO:0007669"/>
    <property type="project" value="TreeGrafter"/>
</dbReference>
<dbReference type="OrthoDB" id="2017946at2759"/>
<dbReference type="PANTHER" id="PTHR23100:SF0">
    <property type="entry name" value="ARGININE BIOSYNTHESIS BIFUNCTIONAL PROTEIN ARGJ, MITOCHONDRIAL"/>
    <property type="match status" value="1"/>
</dbReference>
<evidence type="ECO:0000256" key="1">
    <source>
        <dbReference type="ARBA" id="ARBA00006774"/>
    </source>
</evidence>
<dbReference type="Pfam" id="PF01960">
    <property type="entry name" value="ArgJ"/>
    <property type="match status" value="1"/>
</dbReference>
<dbReference type="Gene3D" id="3.10.20.340">
    <property type="entry name" value="ArgJ beta chain, C-terminal domain"/>
    <property type="match status" value="1"/>
</dbReference>
<keyword evidence="9" id="KW-1185">Reference proteome</keyword>
<evidence type="ECO:0000256" key="3">
    <source>
        <dbReference type="ARBA" id="ARBA00022679"/>
    </source>
</evidence>
<dbReference type="GO" id="GO:0004042">
    <property type="term" value="F:L-glutamate N-acetyltransferase activity"/>
    <property type="evidence" value="ECO:0007669"/>
    <property type="project" value="TreeGrafter"/>
</dbReference>
<evidence type="ECO:0000256" key="2">
    <source>
        <dbReference type="ARBA" id="ARBA00022571"/>
    </source>
</evidence>
<comment type="caution">
    <text evidence="8">The sequence shown here is derived from an EMBL/GenBank/DDBJ whole genome shotgun (WGS) entry which is preliminary data.</text>
</comment>
<dbReference type="GO" id="GO:0004358">
    <property type="term" value="F:L-glutamate N-acetyltransferase activity, acting on acetyl-L-ornithine as donor"/>
    <property type="evidence" value="ECO:0007669"/>
    <property type="project" value="InterPro"/>
</dbReference>
<dbReference type="AlphaFoldDB" id="A0A388LN23"/>
<accession>A0A388LN23</accession>
<evidence type="ECO:0000313" key="8">
    <source>
        <dbReference type="EMBL" id="GBG83669.1"/>
    </source>
</evidence>
<evidence type="ECO:0000313" key="9">
    <source>
        <dbReference type="Proteomes" id="UP000265515"/>
    </source>
</evidence>
<keyword evidence="6" id="KW-0012">Acyltransferase</keyword>
<dbReference type="InterPro" id="IPR042195">
    <property type="entry name" value="ArgJ_beta_C"/>
</dbReference>
<dbReference type="STRING" id="69332.A0A388LN23"/>
<evidence type="ECO:0000256" key="7">
    <source>
        <dbReference type="SAM" id="MobiDB-lite"/>
    </source>
</evidence>
<evidence type="ECO:0000256" key="4">
    <source>
        <dbReference type="ARBA" id="ARBA00022813"/>
    </source>
</evidence>
<keyword evidence="5" id="KW-0511">Multifunctional enzyme</keyword>